<evidence type="ECO:0000313" key="17">
    <source>
        <dbReference type="EMBL" id="EFN81969.1"/>
    </source>
</evidence>
<dbReference type="Pfam" id="PF08064">
    <property type="entry name" value="UME"/>
    <property type="match status" value="1"/>
</dbReference>
<evidence type="ECO:0000259" key="16">
    <source>
        <dbReference type="PROSITE" id="PS51190"/>
    </source>
</evidence>
<dbReference type="GO" id="GO:0005634">
    <property type="term" value="C:nucleus"/>
    <property type="evidence" value="ECO:0007669"/>
    <property type="project" value="UniProtKB-SubCell"/>
</dbReference>
<feature type="domain" description="FATC" evidence="16">
    <location>
        <begin position="1726"/>
        <end position="1758"/>
    </location>
</feature>
<comment type="subcellular location">
    <subcellularLocation>
        <location evidence="1">Nucleus</location>
    </subcellularLocation>
</comment>
<evidence type="ECO:0000256" key="13">
    <source>
        <dbReference type="SAM" id="Coils"/>
    </source>
</evidence>
<keyword evidence="4" id="KW-0723">Serine/threonine-protein kinase</keyword>
<evidence type="ECO:0000259" key="14">
    <source>
        <dbReference type="PROSITE" id="PS50290"/>
    </source>
</evidence>
<dbReference type="GO" id="GO:0006281">
    <property type="term" value="P:DNA repair"/>
    <property type="evidence" value="ECO:0007669"/>
    <property type="project" value="UniProtKB-KW"/>
</dbReference>
<dbReference type="CDD" id="cd00892">
    <property type="entry name" value="PIKKc_ATR"/>
    <property type="match status" value="1"/>
</dbReference>
<dbReference type="InterPro" id="IPR050517">
    <property type="entry name" value="DDR_Repair_Kinase"/>
</dbReference>
<dbReference type="InterPro" id="IPR000403">
    <property type="entry name" value="PI3/4_kinase_cat_dom"/>
</dbReference>
<dbReference type="PANTHER" id="PTHR11139:SF69">
    <property type="entry name" value="SERINE_THREONINE-PROTEIN KINASE ATR"/>
    <property type="match status" value="1"/>
</dbReference>
<dbReference type="Pfam" id="PF00454">
    <property type="entry name" value="PI3_PI4_kinase"/>
    <property type="match status" value="1"/>
</dbReference>
<evidence type="ECO:0000256" key="3">
    <source>
        <dbReference type="ARBA" id="ARBA00012513"/>
    </source>
</evidence>
<dbReference type="Pfam" id="PF25030">
    <property type="entry name" value="M-HEAT_ATR"/>
    <property type="match status" value="1"/>
</dbReference>
<dbReference type="OrthoDB" id="381190at2759"/>
<dbReference type="Gene3D" id="1.10.1070.11">
    <property type="entry name" value="Phosphatidylinositol 3-/4-kinase, catalytic domain"/>
    <property type="match status" value="1"/>
</dbReference>
<evidence type="ECO:0000256" key="2">
    <source>
        <dbReference type="ARBA" id="ARBA00010769"/>
    </source>
</evidence>
<dbReference type="Gene3D" id="3.30.1010.10">
    <property type="entry name" value="Phosphatidylinositol 3-kinase Catalytic Subunit, Chain A, domain 4"/>
    <property type="match status" value="1"/>
</dbReference>
<keyword evidence="11" id="KW-0539">Nucleus</keyword>
<dbReference type="SMART" id="SM00146">
    <property type="entry name" value="PI3Kc"/>
    <property type="match status" value="1"/>
</dbReference>
<evidence type="ECO:0000313" key="18">
    <source>
        <dbReference type="Proteomes" id="UP000008237"/>
    </source>
</evidence>
<dbReference type="EMBL" id="GL449798">
    <property type="protein sequence ID" value="EFN81969.1"/>
    <property type="molecule type" value="Genomic_DNA"/>
</dbReference>
<dbReference type="Pfam" id="PF23593">
    <property type="entry name" value="HEAT_ATR"/>
    <property type="match status" value="1"/>
</dbReference>
<evidence type="ECO:0000259" key="15">
    <source>
        <dbReference type="PROSITE" id="PS51189"/>
    </source>
</evidence>
<gene>
    <name evidence="17" type="ORF">EAI_00997</name>
</gene>
<dbReference type="FunCoup" id="E2BQQ0">
    <property type="interactions" value="1323"/>
</dbReference>
<keyword evidence="8 17" id="KW-0418">Kinase</keyword>
<dbReference type="InterPro" id="IPR011009">
    <property type="entry name" value="Kinase-like_dom_sf"/>
</dbReference>
<dbReference type="STRING" id="610380.E2BQQ0"/>
<dbReference type="InterPro" id="IPR036940">
    <property type="entry name" value="PI3/4_kinase_cat_sf"/>
</dbReference>
<protein>
    <recommendedName>
        <fullName evidence="12">Serine/threonine-protein kinase ATR</fullName>
        <ecNumber evidence="3">2.7.11.1</ecNumber>
    </recommendedName>
</protein>
<evidence type="ECO:0000256" key="7">
    <source>
        <dbReference type="ARBA" id="ARBA00022763"/>
    </source>
</evidence>
<evidence type="ECO:0000256" key="10">
    <source>
        <dbReference type="ARBA" id="ARBA00023204"/>
    </source>
</evidence>
<proteinExistence type="inferred from homology"/>
<evidence type="ECO:0000256" key="11">
    <source>
        <dbReference type="ARBA" id="ARBA00023242"/>
    </source>
</evidence>
<feature type="domain" description="FAT" evidence="15">
    <location>
        <begin position="760"/>
        <end position="1306"/>
    </location>
</feature>
<feature type="domain" description="PI3K/PI4K catalytic" evidence="14">
    <location>
        <begin position="1414"/>
        <end position="1722"/>
    </location>
</feature>
<dbReference type="OMA" id="SMYIGWC"/>
<dbReference type="GO" id="GO:0000077">
    <property type="term" value="P:DNA damage checkpoint signaling"/>
    <property type="evidence" value="ECO:0007669"/>
    <property type="project" value="TreeGrafter"/>
</dbReference>
<dbReference type="EC" id="2.7.11.1" evidence="3"/>
<accession>E2BQQ0</accession>
<evidence type="ECO:0000256" key="1">
    <source>
        <dbReference type="ARBA" id="ARBA00004123"/>
    </source>
</evidence>
<dbReference type="GO" id="GO:0004674">
    <property type="term" value="F:protein serine/threonine kinase activity"/>
    <property type="evidence" value="ECO:0007669"/>
    <property type="project" value="UniProtKB-KW"/>
</dbReference>
<reference evidence="17 18" key="1">
    <citation type="journal article" date="2010" name="Science">
        <title>Genomic comparison of the ants Camponotus floridanus and Harpegnathos saltator.</title>
        <authorList>
            <person name="Bonasio R."/>
            <person name="Zhang G."/>
            <person name="Ye C."/>
            <person name="Mutti N.S."/>
            <person name="Fang X."/>
            <person name="Qin N."/>
            <person name="Donahue G."/>
            <person name="Yang P."/>
            <person name="Li Q."/>
            <person name="Li C."/>
            <person name="Zhang P."/>
            <person name="Huang Z."/>
            <person name="Berger S.L."/>
            <person name="Reinberg D."/>
            <person name="Wang J."/>
            <person name="Liebig J."/>
        </authorList>
    </citation>
    <scope>NUCLEOTIDE SEQUENCE [LARGE SCALE GENOMIC DNA]</scope>
    <source>
        <strain evidence="17 18">R22 G/1</strain>
    </source>
</reference>
<dbReference type="Proteomes" id="UP000008237">
    <property type="component" value="Unassembled WGS sequence"/>
</dbReference>
<dbReference type="SUPFAM" id="SSF56112">
    <property type="entry name" value="Protein kinase-like (PK-like)"/>
    <property type="match status" value="1"/>
</dbReference>
<dbReference type="InterPro" id="IPR056802">
    <property type="entry name" value="ATR-like_M-HEAT"/>
</dbReference>
<dbReference type="PROSITE" id="PS00916">
    <property type="entry name" value="PI3_4_KINASE_2"/>
    <property type="match status" value="1"/>
</dbReference>
<dbReference type="InParanoid" id="E2BQQ0"/>
<evidence type="ECO:0000256" key="4">
    <source>
        <dbReference type="ARBA" id="ARBA00022527"/>
    </source>
</evidence>
<dbReference type="Pfam" id="PF02259">
    <property type="entry name" value="FAT"/>
    <property type="match status" value="1"/>
</dbReference>
<keyword evidence="5" id="KW-0808">Transferase</keyword>
<evidence type="ECO:0000256" key="12">
    <source>
        <dbReference type="ARBA" id="ARBA00024420"/>
    </source>
</evidence>
<dbReference type="Pfam" id="PF02260">
    <property type="entry name" value="FATC"/>
    <property type="match status" value="1"/>
</dbReference>
<dbReference type="SUPFAM" id="SSF48371">
    <property type="entry name" value="ARM repeat"/>
    <property type="match status" value="1"/>
</dbReference>
<dbReference type="PROSITE" id="PS51190">
    <property type="entry name" value="FATC"/>
    <property type="match status" value="1"/>
</dbReference>
<dbReference type="GO" id="GO:0005524">
    <property type="term" value="F:ATP binding"/>
    <property type="evidence" value="ECO:0007669"/>
    <property type="project" value="UniProtKB-KW"/>
</dbReference>
<dbReference type="PROSITE" id="PS51189">
    <property type="entry name" value="FAT"/>
    <property type="match status" value="1"/>
</dbReference>
<dbReference type="GO" id="GO:0000723">
    <property type="term" value="P:telomere maintenance"/>
    <property type="evidence" value="ECO:0007669"/>
    <property type="project" value="TreeGrafter"/>
</dbReference>
<comment type="similarity">
    <text evidence="2">Belongs to the PI3/PI4-kinase family. ATM subfamily.</text>
</comment>
<name>E2BQQ0_HARSA</name>
<dbReference type="InterPro" id="IPR057564">
    <property type="entry name" value="HEAT_ATR"/>
</dbReference>
<dbReference type="SMART" id="SM01343">
    <property type="entry name" value="FATC"/>
    <property type="match status" value="1"/>
</dbReference>
<evidence type="ECO:0000256" key="9">
    <source>
        <dbReference type="ARBA" id="ARBA00022840"/>
    </source>
</evidence>
<organism evidence="18">
    <name type="scientific">Harpegnathos saltator</name>
    <name type="common">Jerdon's jumping ant</name>
    <dbReference type="NCBI Taxonomy" id="610380"/>
    <lineage>
        <taxon>Eukaryota</taxon>
        <taxon>Metazoa</taxon>
        <taxon>Ecdysozoa</taxon>
        <taxon>Arthropoda</taxon>
        <taxon>Hexapoda</taxon>
        <taxon>Insecta</taxon>
        <taxon>Pterygota</taxon>
        <taxon>Neoptera</taxon>
        <taxon>Endopterygota</taxon>
        <taxon>Hymenoptera</taxon>
        <taxon>Apocrita</taxon>
        <taxon>Aculeata</taxon>
        <taxon>Formicoidea</taxon>
        <taxon>Formicidae</taxon>
        <taxon>Ponerinae</taxon>
        <taxon>Ponerini</taxon>
        <taxon>Harpegnathos</taxon>
    </lineage>
</organism>
<keyword evidence="7" id="KW-0227">DNA damage</keyword>
<keyword evidence="18" id="KW-1185">Reference proteome</keyword>
<dbReference type="GO" id="GO:0005694">
    <property type="term" value="C:chromosome"/>
    <property type="evidence" value="ECO:0007669"/>
    <property type="project" value="TreeGrafter"/>
</dbReference>
<dbReference type="PROSITE" id="PS50290">
    <property type="entry name" value="PI3_4_KINASE_3"/>
    <property type="match status" value="1"/>
</dbReference>
<sequence length="1758" mass="201814">MVQKAKSLSVDTTSKCLETLCAYGSRKERLKLLRRSILNGEMQVAIVAVSSSVLLLNKEDITLQDVCQYVLDTALSLTKVEVHDVLASVLGQIACVSSKKGKTIRILSLSNHIKSFNSNEVTKEWLPYIYDDNVEIRLNIASVIGRLLSNKISILENNEYLPDSVPDDLDEFVDLVINVIANTLMTAVDTSNHSLHDTLLITAKNFVCVPLHLTERRILNVFLFTILHPNSSPAAVASATVAYQDVADFLNVSPKALYIRYRKDFLKASYLNLRLHGILVNFDIKLSPKSDEYTQQSALASLAVLIQYMGATYLTPLRYKVLATLRTSLGFKRPGFPRLVCDAWDAFIHNIAMEDLGPLFPTICVSLMQLQKIFAEKVNNMLEYLILQSVAENNNHISELFFIDDIKVPSHISDIVKAHILQARPEGFNANLELWLKRITHETDEVRIRALKHLQAFLEKHRTELNQMILSETDVHPLIVELLDTLLIGCQDKDESIRLCYGECLGELGAIEPSLLPRRIISKEDSKFISDVNEEFACALLFEHVRAFQMQKNSQSMDCFSLAIQEILRAYDISPQGQNSELWNNLPSTTQQIITPFLTSHYKRKEEAINEDNEFPHPVYGSEAGASVESWAYYWLCSMSNAVHDTTFSNVLQACKLAFKRDMKTLTFCLPYIVSYIITNNREEEICIKLKEEMLAVINVREKPILDSELLRHRPLRFGQSVKADDKRISEETRRTRCSRVSIDIFFVVEPLSIMLDSLMVAEGCYQSREYHRALMYLEQHMASSNKGLSEPTEGGLLAKIYAQLDEPDGVSGILATQNQAPTLQQLVLAHEVNGQLQDAATCYERLAQKKDLKHTYLQGMIQCYLGLDQPFTAEHITEGMLSSRPELEPLITERELFWRLAHFSRFDETSQKNVKHVLLDDLIKGIKPDLLSLKKNLVSLLEDASQPGVYQQSYSYIMKLHILNEFDKAVSMMMNNVEGLPVILEEWEKRGQLLRTSRGVEFVLSMRRATLDLAVQLQRQTRNTENSTLNQEIGKIWLKSAKIARKAGLHQQAYMHILSASDSCPPQQLYVEQAQLYWQRGCQEDAFTTLNRSFANCFQPAQYYKQLPPGECTEEQKQFAKAKLLFAKYNDETLNVDTDGCIINYKEAIDVWRGWEKSWLSCAQYYEAVIERMPEDDRDRKRRELQVHMMNCYGKSLQYSCKYIHHSMPKMLTVWLNLASRAAITSDPIDVVTSRQDCLSIMTKMMDAYYQRLPMFMWLTAFSQLVSRICHPSPQVQNAVRTILVNLILAYPQHCLWMMASVFNSSYSARQKRCQEILNHPQLKTSGMSKLISDFHKLWEKLIELSNKPIPDKISNTTVAQLSKNLPRLLASKDFSPIMMPTTKFRQLHLPSKNASLDNYKPFLLRWAHITKIEDDVMIMPSLQRPRRITLRGSDGKKYLFMCKPKDDLRKDFRLMEFNDIVNKYLQNDPESRQRRLYIRTYSVVPLNEECGLIEWVPNLIGFRPTIMNLYKEKGIALTAGELKTMLCALTDTLEKKKEIFLKKLLPRHPAVFGEWFRIMFPDPYGWYEARTAYIRTTAVMSMVGYILGLGDRHGENILFDSKCGDCVHVDFNCLFNRGEQFEWPERVPFRLTHNMVDAMGPLKIEGPFRRACQITMRVLRQQSSTLLSVLTPFVYDPLVSWNRNQVGDVAEKTNEKAVENIKNIEQRLKGLIRYPRRKAENIALHLSVEGQTNHLILEAMNVDNLCQMFIGWGAYL</sequence>
<evidence type="ECO:0000256" key="6">
    <source>
        <dbReference type="ARBA" id="ARBA00022741"/>
    </source>
</evidence>
<keyword evidence="13" id="KW-0175">Coiled coil</keyword>
<evidence type="ECO:0000256" key="5">
    <source>
        <dbReference type="ARBA" id="ARBA00022679"/>
    </source>
</evidence>
<keyword evidence="9" id="KW-0067">ATP-binding</keyword>
<dbReference type="PANTHER" id="PTHR11139">
    <property type="entry name" value="ATAXIA TELANGIECTASIA MUTATED ATM -RELATED"/>
    <property type="match status" value="1"/>
</dbReference>
<dbReference type="InterPro" id="IPR016024">
    <property type="entry name" value="ARM-type_fold"/>
</dbReference>
<keyword evidence="10" id="KW-0234">DNA repair</keyword>
<dbReference type="InterPro" id="IPR014009">
    <property type="entry name" value="PIK_FAT"/>
</dbReference>
<dbReference type="InterPro" id="IPR003152">
    <property type="entry name" value="FATC_dom"/>
</dbReference>
<dbReference type="SMART" id="SM00802">
    <property type="entry name" value="UME"/>
    <property type="match status" value="1"/>
</dbReference>
<evidence type="ECO:0000256" key="8">
    <source>
        <dbReference type="ARBA" id="ARBA00022777"/>
    </source>
</evidence>
<dbReference type="InterPro" id="IPR018936">
    <property type="entry name" value="PI3/4_kinase_CS"/>
</dbReference>
<dbReference type="InterPro" id="IPR012993">
    <property type="entry name" value="UME"/>
</dbReference>
<keyword evidence="6" id="KW-0547">Nucleotide-binding</keyword>
<dbReference type="InterPro" id="IPR003151">
    <property type="entry name" value="PIK-rel_kinase_FAT"/>
</dbReference>
<feature type="coiled-coil region" evidence="13">
    <location>
        <begin position="1689"/>
        <end position="1716"/>
    </location>
</feature>